<dbReference type="OrthoDB" id="1747351at2759"/>
<dbReference type="AlphaFoldDB" id="A0A314XV21"/>
<sequence length="101" mass="11420">MALNLTQDEEDKYVGGNKEPKELAPSLEITAHENKTKREEEPWFKPKPGSIIPAKRRLVKSMMLDQILHVYPSMASESGVSETQDKPKTSNAKKSNHVYPN</sequence>
<gene>
    <name evidence="2" type="ORF">Pyn_00262</name>
</gene>
<evidence type="ECO:0000313" key="3">
    <source>
        <dbReference type="Proteomes" id="UP000250321"/>
    </source>
</evidence>
<dbReference type="Proteomes" id="UP000250321">
    <property type="component" value="Unassembled WGS sequence"/>
</dbReference>
<feature type="compositionally biased region" description="Basic and acidic residues" evidence="1">
    <location>
        <begin position="30"/>
        <end position="44"/>
    </location>
</feature>
<dbReference type="EMBL" id="PJQY01002111">
    <property type="protein sequence ID" value="PQP96368.1"/>
    <property type="molecule type" value="Genomic_DNA"/>
</dbReference>
<keyword evidence="3" id="KW-1185">Reference proteome</keyword>
<comment type="caution">
    <text evidence="2">The sequence shown here is derived from an EMBL/GenBank/DDBJ whole genome shotgun (WGS) entry which is preliminary data.</text>
</comment>
<protein>
    <submittedName>
        <fullName evidence="2">Uncharacterized protein</fullName>
    </submittedName>
</protein>
<organism evidence="2 3">
    <name type="scientific">Prunus yedoensis var. nudiflora</name>
    <dbReference type="NCBI Taxonomy" id="2094558"/>
    <lineage>
        <taxon>Eukaryota</taxon>
        <taxon>Viridiplantae</taxon>
        <taxon>Streptophyta</taxon>
        <taxon>Embryophyta</taxon>
        <taxon>Tracheophyta</taxon>
        <taxon>Spermatophyta</taxon>
        <taxon>Magnoliopsida</taxon>
        <taxon>eudicotyledons</taxon>
        <taxon>Gunneridae</taxon>
        <taxon>Pentapetalae</taxon>
        <taxon>rosids</taxon>
        <taxon>fabids</taxon>
        <taxon>Rosales</taxon>
        <taxon>Rosaceae</taxon>
        <taxon>Amygdaloideae</taxon>
        <taxon>Amygdaleae</taxon>
        <taxon>Prunus</taxon>
    </lineage>
</organism>
<reference evidence="2 3" key="1">
    <citation type="submission" date="2018-02" db="EMBL/GenBank/DDBJ databases">
        <title>Draft genome of wild Prunus yedoensis var. nudiflora.</title>
        <authorList>
            <person name="Baek S."/>
            <person name="Kim J.-H."/>
            <person name="Choi K."/>
            <person name="Kim G.-B."/>
            <person name="Cho A."/>
            <person name="Jang H."/>
            <person name="Shin C.-H."/>
            <person name="Yu H.-J."/>
            <person name="Mun J.-H."/>
        </authorList>
    </citation>
    <scope>NUCLEOTIDE SEQUENCE [LARGE SCALE GENOMIC DNA]</scope>
    <source>
        <strain evidence="3">cv. Jeju island</strain>
        <tissue evidence="2">Leaf</tissue>
    </source>
</reference>
<accession>A0A314XV21</accession>
<name>A0A314XV21_PRUYE</name>
<feature type="region of interest" description="Disordered" evidence="1">
    <location>
        <begin position="1"/>
        <end position="50"/>
    </location>
</feature>
<evidence type="ECO:0000313" key="2">
    <source>
        <dbReference type="EMBL" id="PQP96368.1"/>
    </source>
</evidence>
<proteinExistence type="predicted"/>
<feature type="region of interest" description="Disordered" evidence="1">
    <location>
        <begin position="73"/>
        <end position="101"/>
    </location>
</feature>
<evidence type="ECO:0000256" key="1">
    <source>
        <dbReference type="SAM" id="MobiDB-lite"/>
    </source>
</evidence>